<sequence length="711" mass="79893">MILRPFLESCLAYRFRTPEYPTYPIFYILPLPPLVVSIDALSLYYVDLGTSVPFWKARFGAECVSAVVQGTLTSRAPKYSIILDLDRKVRDMAVPKYAQGPIPESAGLNQTMSHCMPVNYRELTLIYIHRCFFTHAIQSSPMDPIKSQYAPSFLAGYRSACDLLEAVRKQFNKFPAQIARFWVLWTHAFSSTVMISSVVTHGSRSKVAPAALLELKSAYELFREASNHGGRAIKFLPIVQRLLDKAQKVFFETSSGVPPSVPNDIFSPSGSAPDEISVFSGKTHTVTTKVNRVSNHRSPSNGTSRGSESPSGSPAQNFTTANPSFAGVHPSLVQELNGFDGHIAAQLQNAYNNHHEDFNEVLMGARVSQQQQQQRYQTEQLAHQQYENQQQRELEEQQRLQRNMIEEQMIRQREEERQRAAEEDAYAQAQARHHHPTLHYTYDGSPTAESSLSIAHGVPMPAPVQDEPMQDQRRTLAHSHSHPNLHRDYDQAPHAGPSNRFRYDSVAPPGSHVRRQQSPARPSQPRQQHRSTNSRSQHPHPHSRQHPHQHPRQHPPPSPHSHQAHPPPPQHEMYAIPPGYMSNHHSPSSSDIAVSPTSSTHSHAYPSPETVFNSPVVQGAYWSNGHHASAAPEGVVYTDHPPPSRQPLVGPPHHQQHPQYYSIPRTTPVSHLPQYTPEAAMQGMAAEDPRLQETWQSYMSNVTSSRLMLDD</sequence>
<dbReference type="EMBL" id="JAACJN010000004">
    <property type="protein sequence ID" value="KAF5392776.1"/>
    <property type="molecule type" value="Genomic_DNA"/>
</dbReference>
<feature type="compositionally biased region" description="Pro residues" evidence="1">
    <location>
        <begin position="554"/>
        <end position="570"/>
    </location>
</feature>
<dbReference type="OrthoDB" id="424974at2759"/>
<comment type="caution">
    <text evidence="2">The sequence shown here is derived from an EMBL/GenBank/DDBJ whole genome shotgun (WGS) entry which is preliminary data.</text>
</comment>
<feature type="compositionally biased region" description="Polar residues" evidence="1">
    <location>
        <begin position="583"/>
        <end position="602"/>
    </location>
</feature>
<dbReference type="Proteomes" id="UP000518752">
    <property type="component" value="Unassembled WGS sequence"/>
</dbReference>
<feature type="compositionally biased region" description="Basic and acidic residues" evidence="1">
    <location>
        <begin position="411"/>
        <end position="422"/>
    </location>
</feature>
<feature type="compositionally biased region" description="Basic residues" evidence="1">
    <location>
        <begin position="537"/>
        <end position="553"/>
    </location>
</feature>
<name>A0A8H5I091_9AGAR</name>
<organism evidence="2 3">
    <name type="scientific">Collybiopsis confluens</name>
    <dbReference type="NCBI Taxonomy" id="2823264"/>
    <lineage>
        <taxon>Eukaryota</taxon>
        <taxon>Fungi</taxon>
        <taxon>Dikarya</taxon>
        <taxon>Basidiomycota</taxon>
        <taxon>Agaricomycotina</taxon>
        <taxon>Agaricomycetes</taxon>
        <taxon>Agaricomycetidae</taxon>
        <taxon>Agaricales</taxon>
        <taxon>Marasmiineae</taxon>
        <taxon>Omphalotaceae</taxon>
        <taxon>Collybiopsis</taxon>
    </lineage>
</organism>
<feature type="region of interest" description="Disordered" evidence="1">
    <location>
        <begin position="632"/>
        <end position="659"/>
    </location>
</feature>
<evidence type="ECO:0000256" key="1">
    <source>
        <dbReference type="SAM" id="MobiDB-lite"/>
    </source>
</evidence>
<feature type="compositionally biased region" description="Low complexity" evidence="1">
    <location>
        <begin position="516"/>
        <end position="536"/>
    </location>
</feature>
<feature type="compositionally biased region" description="Basic residues" evidence="1">
    <location>
        <begin position="475"/>
        <end position="484"/>
    </location>
</feature>
<protein>
    <submittedName>
        <fullName evidence="2">Uncharacterized protein</fullName>
    </submittedName>
</protein>
<dbReference type="AlphaFoldDB" id="A0A8H5I091"/>
<reference evidence="2 3" key="1">
    <citation type="journal article" date="2020" name="ISME J.">
        <title>Uncovering the hidden diversity of litter-decomposition mechanisms in mushroom-forming fungi.</title>
        <authorList>
            <person name="Floudas D."/>
            <person name="Bentzer J."/>
            <person name="Ahren D."/>
            <person name="Johansson T."/>
            <person name="Persson P."/>
            <person name="Tunlid A."/>
        </authorList>
    </citation>
    <scope>NUCLEOTIDE SEQUENCE [LARGE SCALE GENOMIC DNA]</scope>
    <source>
        <strain evidence="2 3">CBS 406.79</strain>
    </source>
</reference>
<evidence type="ECO:0000313" key="3">
    <source>
        <dbReference type="Proteomes" id="UP000518752"/>
    </source>
</evidence>
<keyword evidence="3" id="KW-1185">Reference proteome</keyword>
<feature type="region of interest" description="Disordered" evidence="1">
    <location>
        <begin position="411"/>
        <end position="606"/>
    </location>
</feature>
<evidence type="ECO:0000313" key="2">
    <source>
        <dbReference type="EMBL" id="KAF5392776.1"/>
    </source>
</evidence>
<accession>A0A8H5I091</accession>
<feature type="region of interest" description="Disordered" evidence="1">
    <location>
        <begin position="289"/>
        <end position="326"/>
    </location>
</feature>
<gene>
    <name evidence="2" type="ORF">D9757_001017</name>
</gene>
<feature type="compositionally biased region" description="Polar residues" evidence="1">
    <location>
        <begin position="289"/>
        <end position="323"/>
    </location>
</feature>
<proteinExistence type="predicted"/>
<dbReference type="CDD" id="cd12148">
    <property type="entry name" value="fungal_TF_MHR"/>
    <property type="match status" value="1"/>
</dbReference>